<dbReference type="InterPro" id="IPR017508">
    <property type="entry name" value="HipA_N1"/>
</dbReference>
<evidence type="ECO:0000313" key="7">
    <source>
        <dbReference type="Proteomes" id="UP000050956"/>
    </source>
</evidence>
<dbReference type="EMBL" id="LDJM01000020">
    <property type="protein sequence ID" value="KRG76963.1"/>
    <property type="molecule type" value="Genomic_DNA"/>
</dbReference>
<feature type="domain" description="HipA N-terminal subdomain 1" evidence="5">
    <location>
        <begin position="11"/>
        <end position="124"/>
    </location>
</feature>
<keyword evidence="7" id="KW-1185">Reference proteome</keyword>
<dbReference type="GO" id="GO:0004674">
    <property type="term" value="F:protein serine/threonine kinase activity"/>
    <property type="evidence" value="ECO:0007669"/>
    <property type="project" value="TreeGrafter"/>
</dbReference>
<dbReference type="STRING" id="336566.ABB30_08315"/>
<keyword evidence="2" id="KW-0808">Transferase</keyword>
<dbReference type="InterPro" id="IPR012893">
    <property type="entry name" value="HipA-like_C"/>
</dbReference>
<evidence type="ECO:0000256" key="1">
    <source>
        <dbReference type="ARBA" id="ARBA00010164"/>
    </source>
</evidence>
<dbReference type="Pfam" id="PF13657">
    <property type="entry name" value="Couple_hipA"/>
    <property type="match status" value="1"/>
</dbReference>
<evidence type="ECO:0000313" key="6">
    <source>
        <dbReference type="EMBL" id="KRG76963.1"/>
    </source>
</evidence>
<dbReference type="GO" id="GO:0005829">
    <property type="term" value="C:cytosol"/>
    <property type="evidence" value="ECO:0007669"/>
    <property type="project" value="TreeGrafter"/>
</dbReference>
<organism evidence="6 7">
    <name type="scientific">Stenotrophomonas ginsengisoli</name>
    <dbReference type="NCBI Taxonomy" id="336566"/>
    <lineage>
        <taxon>Bacteria</taxon>
        <taxon>Pseudomonadati</taxon>
        <taxon>Pseudomonadota</taxon>
        <taxon>Gammaproteobacteria</taxon>
        <taxon>Lysobacterales</taxon>
        <taxon>Lysobacteraceae</taxon>
        <taxon>Stenotrophomonas</taxon>
    </lineage>
</organism>
<dbReference type="PATRIC" id="fig|336566.3.peg.1076"/>
<reference evidence="6 7" key="1">
    <citation type="submission" date="2015-05" db="EMBL/GenBank/DDBJ databases">
        <title>Genome sequencing and analysis of members of genus Stenotrophomonas.</title>
        <authorList>
            <person name="Patil P.P."/>
            <person name="Midha S."/>
            <person name="Patil P.B."/>
        </authorList>
    </citation>
    <scope>NUCLEOTIDE SEQUENCE [LARGE SCALE GENOMIC DNA]</scope>
    <source>
        <strain evidence="6 7">DSM 24757</strain>
    </source>
</reference>
<evidence type="ECO:0000259" key="4">
    <source>
        <dbReference type="Pfam" id="PF07804"/>
    </source>
</evidence>
<comment type="similarity">
    <text evidence="1">Belongs to the HipA Ser/Thr kinase family.</text>
</comment>
<feature type="domain" description="HipA-like C-terminal" evidence="4">
    <location>
        <begin position="174"/>
        <end position="399"/>
    </location>
</feature>
<dbReference type="RefSeq" id="WP_057637841.1">
    <property type="nucleotide sequence ID" value="NZ_LDJM01000020.1"/>
</dbReference>
<name>A0A0R0DHK7_9GAMM</name>
<sequence length="431" mass="46974">MAGFKRVDVIEVRCWGEQVGAIAADPVAGAYVFQYSPAWIKRHIQLAPLTMSIQPGGPDKWLFPGLSAETYRRLPGMLADALPDKFGNALIDAWMSARGIRPDQITPLDRLVYMGKRGMGALEFRPARSGAGRTSAAPLRIAKMVEQARKVLDGSILDDQAAAESLSHIISVGTSAGGTRAKAVVGWNPATEGLVSGQFDLPDGYEHWLLKFDGVGAGSQLGPDRHVGRTEFAYHLMATAAGINMQPCRLLEENGRAHFMTKRFDRCGNAKVHMQTLCGIGHYDFNLRQTNAYEQLFLTIKGLGLPDAVFTEAFRRMAFNVAARNNDDHTKNFSFILPEGGSWSLSPAYDVTFACTPGHVWHGEHLMSVNGKTSDITREDLLTIADRFSIPGAINALVQVNAAIACWDEFAAQAAIPEQSAEHIKVLLLPV</sequence>
<evidence type="ECO:0000259" key="5">
    <source>
        <dbReference type="Pfam" id="PF13657"/>
    </source>
</evidence>
<dbReference type="Pfam" id="PF07804">
    <property type="entry name" value="HipA_C"/>
    <property type="match status" value="1"/>
</dbReference>
<dbReference type="OrthoDB" id="9805913at2"/>
<dbReference type="InterPro" id="IPR052028">
    <property type="entry name" value="HipA_Ser/Thr_kinase"/>
</dbReference>
<comment type="caution">
    <text evidence="6">The sequence shown here is derived from an EMBL/GenBank/DDBJ whole genome shotgun (WGS) entry which is preliminary data.</text>
</comment>
<accession>A0A0R0DHK7</accession>
<keyword evidence="3 6" id="KW-0418">Kinase</keyword>
<dbReference type="PANTHER" id="PTHR37419:SF8">
    <property type="entry name" value="TOXIN YJJJ"/>
    <property type="match status" value="1"/>
</dbReference>
<evidence type="ECO:0000256" key="2">
    <source>
        <dbReference type="ARBA" id="ARBA00022679"/>
    </source>
</evidence>
<dbReference type="AlphaFoldDB" id="A0A0R0DHK7"/>
<gene>
    <name evidence="6" type="ORF">ABB30_08315</name>
</gene>
<dbReference type="PANTHER" id="PTHR37419">
    <property type="entry name" value="SERINE/THREONINE-PROTEIN KINASE TOXIN HIPA"/>
    <property type="match status" value="1"/>
</dbReference>
<protein>
    <submittedName>
        <fullName evidence="6">Phosphatidylinositol kinase</fullName>
    </submittedName>
</protein>
<evidence type="ECO:0000256" key="3">
    <source>
        <dbReference type="ARBA" id="ARBA00022777"/>
    </source>
</evidence>
<dbReference type="Proteomes" id="UP000050956">
    <property type="component" value="Unassembled WGS sequence"/>
</dbReference>
<proteinExistence type="inferred from homology"/>